<name>I3TSS4_TISMK</name>
<evidence type="ECO:0000313" key="3">
    <source>
        <dbReference type="Proteomes" id="UP000005258"/>
    </source>
</evidence>
<dbReference type="Proteomes" id="UP000005258">
    <property type="component" value="Plasmid pTM1"/>
</dbReference>
<dbReference type="RefSeq" id="WP_014747489.1">
    <property type="nucleotide sequence ID" value="NC_017957.2"/>
</dbReference>
<dbReference type="InterPro" id="IPR053714">
    <property type="entry name" value="Iso_Racemase_Enz_sf"/>
</dbReference>
<gene>
    <name evidence="2" type="primary">hyuE</name>
    <name evidence="2" type="ordered locus">TMO_a0409</name>
</gene>
<sequence>MSRILMIFTADHPAPESAEAEVVTLTAPGLPAGLISAHDWTLADLAVLAAGQDAANQGAAAEGYAAVCVADPGDYGANALRSVLDVPVVGAGRSALFYALTLGACFGVLAPAGGYTRAKKLVQEYGLATQCTGVRRIGAGDDAILTAARAAITEDGAEVLVLWQPLTAAATARLAADLPVPLIEPASLSLRLAEAFLGLGLAQSRRTWPMPQVAKPDLIAALVAAGAEA</sequence>
<keyword evidence="3" id="KW-1185">Reference proteome</keyword>
<accession>I3TSS4</accession>
<dbReference type="KEGG" id="tmo:TMO_a0409"/>
<geneLocation type="plasmid" evidence="2 3">
    <name>pTM1</name>
</geneLocation>
<dbReference type="Gene3D" id="3.40.50.12500">
    <property type="match status" value="1"/>
</dbReference>
<dbReference type="EMBL" id="CP003237">
    <property type="protein sequence ID" value="AFK55812.1"/>
    <property type="molecule type" value="Genomic_DNA"/>
</dbReference>
<dbReference type="AlphaFoldDB" id="I3TSS4"/>
<evidence type="ECO:0000313" key="2">
    <source>
        <dbReference type="EMBL" id="AFK55812.1"/>
    </source>
</evidence>
<protein>
    <submittedName>
        <fullName evidence="2">Hydantoin racemase</fullName>
    </submittedName>
</protein>
<evidence type="ECO:0000256" key="1">
    <source>
        <dbReference type="ARBA" id="ARBA00038414"/>
    </source>
</evidence>
<comment type="similarity">
    <text evidence="1">Belongs to the HyuE racemase family.</text>
</comment>
<dbReference type="HOGENOM" id="CLU_1209354_0_0_5"/>
<dbReference type="InterPro" id="IPR015942">
    <property type="entry name" value="Asp/Glu/hydantoin_racemase"/>
</dbReference>
<reference evidence="2 3" key="1">
    <citation type="journal article" date="2012" name="J. Am. Chem. Soc.">
        <title>Bacterial biosynthesis and maturation of the didemnin anti-cancer agents.</title>
        <authorList>
            <person name="Xu Y."/>
            <person name="Kersten R.D."/>
            <person name="Nam S.J."/>
            <person name="Lu L."/>
            <person name="Al-Suwailem A.M."/>
            <person name="Zheng H."/>
            <person name="Fenical W."/>
            <person name="Dorrestein P.C."/>
            <person name="Moore B.S."/>
            <person name="Qian P.Y."/>
        </authorList>
    </citation>
    <scope>NUCLEOTIDE SEQUENCE [LARGE SCALE GENOMIC DNA]</scope>
    <source>
        <strain evidence="2">KA081020-065</strain>
        <plasmid evidence="3">pTM1</plasmid>
    </source>
</reference>
<keyword evidence="2" id="KW-0614">Plasmid</keyword>
<organism evidence="2 3">
    <name type="scientific">Tistrella mobilis (strain KA081020-065)</name>
    <dbReference type="NCBI Taxonomy" id="1110502"/>
    <lineage>
        <taxon>Bacteria</taxon>
        <taxon>Pseudomonadati</taxon>
        <taxon>Pseudomonadota</taxon>
        <taxon>Alphaproteobacteria</taxon>
        <taxon>Geminicoccales</taxon>
        <taxon>Geminicoccaceae</taxon>
        <taxon>Tistrella</taxon>
    </lineage>
</organism>
<dbReference type="GO" id="GO:0047661">
    <property type="term" value="F:amino-acid racemase activity"/>
    <property type="evidence" value="ECO:0007669"/>
    <property type="project" value="InterPro"/>
</dbReference>
<dbReference type="Pfam" id="PF01177">
    <property type="entry name" value="Asp_Glu_race"/>
    <property type="match status" value="1"/>
</dbReference>
<proteinExistence type="inferred from homology"/>